<organism evidence="10 11">
    <name type="scientific">Orbus sasakiae</name>
    <dbReference type="NCBI Taxonomy" id="1078475"/>
    <lineage>
        <taxon>Bacteria</taxon>
        <taxon>Pseudomonadati</taxon>
        <taxon>Pseudomonadota</taxon>
        <taxon>Gammaproteobacteria</taxon>
        <taxon>Orbales</taxon>
        <taxon>Orbaceae</taxon>
        <taxon>Orbus</taxon>
    </lineage>
</organism>
<accession>A0ABP9N7R9</accession>
<name>A0ABP9N7R9_9GAMM</name>
<feature type="transmembrane region" description="Helical" evidence="9">
    <location>
        <begin position="102"/>
        <end position="122"/>
    </location>
</feature>
<comment type="subunit">
    <text evidence="8">Component of the lipopolysaccharide transport and assembly complex. The LptBFG transporter is composed of two ATP-binding proteins (LptB) and two transmembrane proteins (LptF and LptG).</text>
</comment>
<comment type="subcellular location">
    <subcellularLocation>
        <location evidence="2">Cell membrane</location>
        <topology evidence="2">Multi-pass membrane protein</topology>
    </subcellularLocation>
</comment>
<evidence type="ECO:0000256" key="2">
    <source>
        <dbReference type="ARBA" id="ARBA00004651"/>
    </source>
</evidence>
<evidence type="ECO:0000256" key="4">
    <source>
        <dbReference type="ARBA" id="ARBA00022475"/>
    </source>
</evidence>
<dbReference type="Proteomes" id="UP001500171">
    <property type="component" value="Unassembled WGS sequence"/>
</dbReference>
<feature type="transmembrane region" description="Helical" evidence="9">
    <location>
        <begin position="300"/>
        <end position="317"/>
    </location>
</feature>
<dbReference type="InterPro" id="IPR030923">
    <property type="entry name" value="LptG"/>
</dbReference>
<evidence type="ECO:0000256" key="8">
    <source>
        <dbReference type="ARBA" id="ARBA00026081"/>
    </source>
</evidence>
<evidence type="ECO:0000313" key="10">
    <source>
        <dbReference type="EMBL" id="GAA5107671.1"/>
    </source>
</evidence>
<dbReference type="PANTHER" id="PTHR33529:SF2">
    <property type="entry name" value="LIPOPOLYSACCHARIDE EXPORT SYSTEM PERMEASE PROTEIN LPTG"/>
    <property type="match status" value="1"/>
</dbReference>
<dbReference type="Pfam" id="PF03739">
    <property type="entry name" value="LptF_LptG"/>
    <property type="match status" value="1"/>
</dbReference>
<evidence type="ECO:0000313" key="11">
    <source>
        <dbReference type="Proteomes" id="UP001500171"/>
    </source>
</evidence>
<protein>
    <submittedName>
        <fullName evidence="10">LPS export ABC transporter permease LptG</fullName>
    </submittedName>
</protein>
<feature type="transmembrane region" description="Helical" evidence="9">
    <location>
        <begin position="329"/>
        <end position="351"/>
    </location>
</feature>
<evidence type="ECO:0000256" key="7">
    <source>
        <dbReference type="ARBA" id="ARBA00023136"/>
    </source>
</evidence>
<keyword evidence="7 9" id="KW-0472">Membrane</keyword>
<dbReference type="PANTHER" id="PTHR33529">
    <property type="entry name" value="SLR0882 PROTEIN-RELATED"/>
    <property type="match status" value="1"/>
</dbReference>
<gene>
    <name evidence="10" type="primary">lptG</name>
    <name evidence="10" type="ORF">GCM10023211_09030</name>
</gene>
<dbReference type="NCBIfam" id="TIGR04408">
    <property type="entry name" value="LptG_lptG"/>
    <property type="match status" value="1"/>
</dbReference>
<comment type="function">
    <text evidence="1">Part of the ABC transporter complex LptBFG involved in the translocation of lipopolysaccharide (LPS) from the inner membrane to the outer membrane.</text>
</comment>
<keyword evidence="11" id="KW-1185">Reference proteome</keyword>
<evidence type="ECO:0000256" key="6">
    <source>
        <dbReference type="ARBA" id="ARBA00022989"/>
    </source>
</evidence>
<keyword evidence="6 9" id="KW-1133">Transmembrane helix</keyword>
<dbReference type="EMBL" id="BAABHY010000001">
    <property type="protein sequence ID" value="GAA5107671.1"/>
    <property type="molecule type" value="Genomic_DNA"/>
</dbReference>
<evidence type="ECO:0000256" key="9">
    <source>
        <dbReference type="SAM" id="Phobius"/>
    </source>
</evidence>
<feature type="transmembrane region" description="Helical" evidence="9">
    <location>
        <begin position="12"/>
        <end position="34"/>
    </location>
</feature>
<proteinExistence type="inferred from homology"/>
<evidence type="ECO:0000256" key="5">
    <source>
        <dbReference type="ARBA" id="ARBA00022692"/>
    </source>
</evidence>
<feature type="transmembrane region" description="Helical" evidence="9">
    <location>
        <begin position="63"/>
        <end position="81"/>
    </location>
</feature>
<keyword evidence="5 9" id="KW-0812">Transmembrane</keyword>
<reference evidence="11" key="1">
    <citation type="journal article" date="2019" name="Int. J. Syst. Evol. Microbiol.">
        <title>The Global Catalogue of Microorganisms (GCM) 10K type strain sequencing project: providing services to taxonomists for standard genome sequencing and annotation.</title>
        <authorList>
            <consortium name="The Broad Institute Genomics Platform"/>
            <consortium name="The Broad Institute Genome Sequencing Center for Infectious Disease"/>
            <person name="Wu L."/>
            <person name="Ma J."/>
        </authorList>
    </citation>
    <scope>NUCLEOTIDE SEQUENCE [LARGE SCALE GENOMIC DNA]</scope>
    <source>
        <strain evidence="11">JCM 18050</strain>
    </source>
</reference>
<dbReference type="InterPro" id="IPR005495">
    <property type="entry name" value="LptG/LptF_permease"/>
</dbReference>
<feature type="transmembrane region" description="Helical" evidence="9">
    <location>
        <begin position="274"/>
        <end position="293"/>
    </location>
</feature>
<comment type="similarity">
    <text evidence="3">Belongs to the LptF/LptG family.</text>
</comment>
<comment type="caution">
    <text evidence="10">The sequence shown here is derived from an EMBL/GenBank/DDBJ whole genome shotgun (WGS) entry which is preliminary data.</text>
</comment>
<keyword evidence="4" id="KW-1003">Cell membrane</keyword>
<sequence length="355" mass="38962">MFSILDRYIGKTILNMIAITLFLLISLSGIIRFIDQLRRVKVDYDAMAAALYSVLMIPKDLEVFFPIAALIGSLIGLGLLASKSELVVMETAGFSRLHIVKAVMKTAIPLVLIVMAIGEWVAPTSEQTARNMRSEKTYGGSLIATQDSIWAKDGNDYVHIGKVDSDNTISNIDIFSVSDEGELSVITHAAYATYQNNAWQLVQVDKSDLTDPNKVRGTNLLSMQWTSSITPDKLNIVAQNPESLSASGLYQYAQYLKSSGQDSTNYQLLFWKKLLKPLSVAVMMLLALSFIFGPLRSVPMGVRVITGVAVGFIFYIADSLFSQVSIVAGLPPILGAMLTSIVFLAISYYLFNKKS</sequence>
<evidence type="ECO:0000256" key="3">
    <source>
        <dbReference type="ARBA" id="ARBA00007725"/>
    </source>
</evidence>
<evidence type="ECO:0000256" key="1">
    <source>
        <dbReference type="ARBA" id="ARBA00002265"/>
    </source>
</evidence>
<dbReference type="RefSeq" id="WP_345489256.1">
    <property type="nucleotide sequence ID" value="NZ_BAABHY010000001.1"/>
</dbReference>